<dbReference type="EMBL" id="KN846975">
    <property type="protein sequence ID" value="KIW75847.1"/>
    <property type="molecule type" value="Genomic_DNA"/>
</dbReference>
<evidence type="ECO:0000313" key="4">
    <source>
        <dbReference type="Proteomes" id="UP000053029"/>
    </source>
</evidence>
<organism evidence="3 4">
    <name type="scientific">Fonsecaea pedrosoi CBS 271.37</name>
    <dbReference type="NCBI Taxonomy" id="1442368"/>
    <lineage>
        <taxon>Eukaryota</taxon>
        <taxon>Fungi</taxon>
        <taxon>Dikarya</taxon>
        <taxon>Ascomycota</taxon>
        <taxon>Pezizomycotina</taxon>
        <taxon>Eurotiomycetes</taxon>
        <taxon>Chaetothyriomycetidae</taxon>
        <taxon>Chaetothyriales</taxon>
        <taxon>Herpotrichiellaceae</taxon>
        <taxon>Fonsecaea</taxon>
    </lineage>
</organism>
<dbReference type="AlphaFoldDB" id="A0A0D2EN81"/>
<accession>A0A0D2EN81</accession>
<dbReference type="GO" id="GO:0042134">
    <property type="term" value="F:rRNA primary transcript binding"/>
    <property type="evidence" value="ECO:0007669"/>
    <property type="project" value="InterPro"/>
</dbReference>
<dbReference type="GO" id="GO:0000172">
    <property type="term" value="C:ribonuclease MRP complex"/>
    <property type="evidence" value="ECO:0007669"/>
    <property type="project" value="InterPro"/>
</dbReference>
<evidence type="ECO:0000256" key="1">
    <source>
        <dbReference type="SAM" id="MobiDB-lite"/>
    </source>
</evidence>
<protein>
    <recommendedName>
        <fullName evidence="2">RNase MRP protein 1 RNA binding domain-containing protein</fullName>
    </recommendedName>
</protein>
<dbReference type="InterPro" id="IPR047204">
    <property type="entry name" value="RMP1_RBD"/>
</dbReference>
<dbReference type="PANTHER" id="PTHR37792">
    <property type="entry name" value="RIBONUCLEASE MRP PROTEIN SUBUNIT RMP1"/>
    <property type="match status" value="1"/>
</dbReference>
<feature type="compositionally biased region" description="Basic and acidic residues" evidence="1">
    <location>
        <begin position="399"/>
        <end position="413"/>
    </location>
</feature>
<dbReference type="Pfam" id="PF20945">
    <property type="entry name" value="RMP1"/>
    <property type="match status" value="1"/>
</dbReference>
<dbReference type="InterPro" id="IPR047205">
    <property type="entry name" value="RMP1"/>
</dbReference>
<dbReference type="GO" id="GO:0000294">
    <property type="term" value="P:nuclear-transcribed mRNA catabolic process, RNase MRP-dependent"/>
    <property type="evidence" value="ECO:0007669"/>
    <property type="project" value="TreeGrafter"/>
</dbReference>
<reference evidence="3 4" key="1">
    <citation type="submission" date="2015-01" db="EMBL/GenBank/DDBJ databases">
        <title>The Genome Sequence of Fonsecaea pedrosoi CBS 271.37.</title>
        <authorList>
            <consortium name="The Broad Institute Genomics Platform"/>
            <person name="Cuomo C."/>
            <person name="de Hoog S."/>
            <person name="Gorbushina A."/>
            <person name="Stielow B."/>
            <person name="Teixiera M."/>
            <person name="Abouelleil A."/>
            <person name="Chapman S.B."/>
            <person name="Priest M."/>
            <person name="Young S.K."/>
            <person name="Wortman J."/>
            <person name="Nusbaum C."/>
            <person name="Birren B."/>
        </authorList>
    </citation>
    <scope>NUCLEOTIDE SEQUENCE [LARGE SCALE GENOMIC DNA]</scope>
    <source>
        <strain evidence="3 4">CBS 271.37</strain>
    </source>
</reference>
<feature type="compositionally biased region" description="Low complexity" evidence="1">
    <location>
        <begin position="414"/>
        <end position="423"/>
    </location>
</feature>
<feature type="compositionally biased region" description="Polar residues" evidence="1">
    <location>
        <begin position="76"/>
        <end position="88"/>
    </location>
</feature>
<feature type="region of interest" description="Disordered" evidence="1">
    <location>
        <begin position="1"/>
        <end position="88"/>
    </location>
</feature>
<feature type="compositionally biased region" description="Polar residues" evidence="1">
    <location>
        <begin position="288"/>
        <end position="298"/>
    </location>
</feature>
<dbReference type="PANTHER" id="PTHR37792:SF1">
    <property type="entry name" value="RIBONUCLEASE MRP PROTEIN SUBUNIT RMP1"/>
    <property type="match status" value="1"/>
</dbReference>
<feature type="compositionally biased region" description="Polar residues" evidence="1">
    <location>
        <begin position="389"/>
        <end position="398"/>
    </location>
</feature>
<feature type="compositionally biased region" description="Basic residues" evidence="1">
    <location>
        <begin position="424"/>
        <end position="434"/>
    </location>
</feature>
<dbReference type="GO" id="GO:0000466">
    <property type="term" value="P:maturation of 5.8S rRNA from tricistronic rRNA transcript (SSU-rRNA, 5.8S rRNA, LSU-rRNA)"/>
    <property type="evidence" value="ECO:0007669"/>
    <property type="project" value="TreeGrafter"/>
</dbReference>
<dbReference type="RefSeq" id="XP_013279655.1">
    <property type="nucleotide sequence ID" value="XM_013424201.1"/>
</dbReference>
<sequence length="445" mass="48880">MGQNQQPDARRSSIADADMAKSKRRKLSHPQRGSHVQAQGRSRAKDTRRMPRKRRLGPHPPRDLRHQIGQAKPETGLSTPPGTSNGAPNFTLSFAKSILDKIWIRNKNQHRTQPWWKSLSMLRKAVSRLVLIEQEELSLRGRIGQDTANAKAARERFERETQLRREKEIWADWARQTLVPRAYLGFSGLVSDSQFAHLGIVLVGLLADVVSSVGLPTPNPHEQIEQRGKVITTTKGGQSDTATTQARSLTAKSIRVTGLQSGEIVERTYDSDDLGEVIERKRRDHQQDLQPSRPTTRTWPDGAPDRDATLVREEERAVVMAGSAPDRVAGTDTKNPKRKAERSAAPSSSPSAPLTAPQRGPATDTTSHDSSRVVGGAAGPELTERTTFLKETQGQTTRAAKETRVKGKTKTRDNSGNSGSSSSRTKKSSGKGKKNAIDDLFAGLT</sequence>
<dbReference type="GeneID" id="25310082"/>
<feature type="domain" description="RNase MRP protein 1 RNA binding" evidence="2">
    <location>
        <begin position="98"/>
        <end position="207"/>
    </location>
</feature>
<evidence type="ECO:0000313" key="3">
    <source>
        <dbReference type="EMBL" id="KIW75847.1"/>
    </source>
</evidence>
<dbReference type="VEuPathDB" id="FungiDB:Z517_10592"/>
<feature type="compositionally biased region" description="Basic and acidic residues" evidence="1">
    <location>
        <begin position="8"/>
        <end position="21"/>
    </location>
</feature>
<keyword evidence="4" id="KW-1185">Reference proteome</keyword>
<dbReference type="CDD" id="cd22573">
    <property type="entry name" value="RMP1_RBD"/>
    <property type="match status" value="1"/>
</dbReference>
<proteinExistence type="predicted"/>
<dbReference type="STRING" id="1442368.A0A0D2EN81"/>
<name>A0A0D2EN81_9EURO</name>
<feature type="compositionally biased region" description="Low complexity" evidence="1">
    <location>
        <begin position="343"/>
        <end position="353"/>
    </location>
</feature>
<evidence type="ECO:0000259" key="2">
    <source>
        <dbReference type="Pfam" id="PF20945"/>
    </source>
</evidence>
<dbReference type="OrthoDB" id="5414547at2759"/>
<dbReference type="Proteomes" id="UP000053029">
    <property type="component" value="Unassembled WGS sequence"/>
</dbReference>
<dbReference type="HOGENOM" id="CLU_031977_2_0_1"/>
<feature type="region of interest" description="Disordered" evidence="1">
    <location>
        <begin position="281"/>
        <end position="445"/>
    </location>
</feature>
<feature type="compositionally biased region" description="Basic and acidic residues" evidence="1">
    <location>
        <begin position="303"/>
        <end position="317"/>
    </location>
</feature>
<gene>
    <name evidence="3" type="ORF">Z517_10592</name>
</gene>